<evidence type="ECO:0000256" key="1">
    <source>
        <dbReference type="ARBA" id="ARBA00022490"/>
    </source>
</evidence>
<keyword evidence="2 5" id="KW-0808">Transferase</keyword>
<keyword evidence="3 5" id="KW-0949">S-adenosyl-L-methionine</keyword>
<evidence type="ECO:0000256" key="5">
    <source>
        <dbReference type="HAMAP-Rule" id="MF_00113"/>
    </source>
</evidence>
<organism evidence="6">
    <name type="scientific">Campylobacter sp. CCS1377</name>
    <dbReference type="NCBI Taxonomy" id="3158229"/>
    <lineage>
        <taxon>Bacteria</taxon>
        <taxon>Pseudomonadati</taxon>
        <taxon>Campylobacterota</taxon>
        <taxon>Epsilonproteobacteria</taxon>
        <taxon>Campylobacterales</taxon>
        <taxon>Campylobacteraceae</taxon>
        <taxon>Campylobacter</taxon>
    </lineage>
</organism>
<dbReference type="HAMAP" id="MF_00113">
    <property type="entry name" value="QueA"/>
    <property type="match status" value="1"/>
</dbReference>
<keyword evidence="1 5" id="KW-0963">Cytoplasm</keyword>
<keyword evidence="6" id="KW-0328">Glycosyltransferase</keyword>
<reference evidence="6" key="1">
    <citation type="submission" date="2024-05" db="EMBL/GenBank/DDBJ databases">
        <title>Campylobacter coli isolated from environmental waters in Slovenia.</title>
        <authorList>
            <person name="Zautner A.E."/>
            <person name="Bunk B."/>
            <person name="Riedel T."/>
            <person name="Sproeer C."/>
        </authorList>
    </citation>
    <scope>NUCLEOTIDE SEQUENCE</scope>
    <source>
        <strain evidence="6">CCS1377</strain>
    </source>
</reference>
<dbReference type="Pfam" id="PF02547">
    <property type="entry name" value="Queuosine_synth"/>
    <property type="match status" value="1"/>
</dbReference>
<evidence type="ECO:0000313" key="6">
    <source>
        <dbReference type="EMBL" id="XBJ30145.1"/>
    </source>
</evidence>
<dbReference type="InterPro" id="IPR036100">
    <property type="entry name" value="QueA_sf"/>
</dbReference>
<dbReference type="GO" id="GO:0008616">
    <property type="term" value="P:tRNA queuosine(34) biosynthetic process"/>
    <property type="evidence" value="ECO:0007669"/>
    <property type="project" value="UniProtKB-UniRule"/>
</dbReference>
<dbReference type="GO" id="GO:0005737">
    <property type="term" value="C:cytoplasm"/>
    <property type="evidence" value="ECO:0007669"/>
    <property type="project" value="UniProtKB-SubCell"/>
</dbReference>
<name>A0AAU7EA38_9BACT</name>
<dbReference type="NCBIfam" id="TIGR00113">
    <property type="entry name" value="queA"/>
    <property type="match status" value="1"/>
</dbReference>
<dbReference type="AlphaFoldDB" id="A0AAU7EA38"/>
<evidence type="ECO:0000256" key="4">
    <source>
        <dbReference type="ARBA" id="ARBA00022785"/>
    </source>
</evidence>
<dbReference type="InterPro" id="IPR042119">
    <property type="entry name" value="QueA_dom2"/>
</dbReference>
<dbReference type="EC" id="2.4.99.17" evidence="5"/>
<comment type="function">
    <text evidence="5">Transfers and isomerizes the ribose moiety from AdoMet to the 7-aminomethyl group of 7-deazaguanine (preQ1-tRNA) to give epoxyqueuosine (oQ-tRNA).</text>
</comment>
<dbReference type="SUPFAM" id="SSF111337">
    <property type="entry name" value="QueA-like"/>
    <property type="match status" value="1"/>
</dbReference>
<dbReference type="InterPro" id="IPR042118">
    <property type="entry name" value="QueA_dom1"/>
</dbReference>
<keyword evidence="4 5" id="KW-0671">Queuosine biosynthesis</keyword>
<comment type="similarity">
    <text evidence="5">Belongs to the QueA family.</text>
</comment>
<dbReference type="Gene3D" id="3.40.1780.10">
    <property type="entry name" value="QueA-like"/>
    <property type="match status" value="1"/>
</dbReference>
<dbReference type="EMBL" id="CP155620">
    <property type="protein sequence ID" value="XBJ30145.1"/>
    <property type="molecule type" value="Genomic_DNA"/>
</dbReference>
<comment type="subunit">
    <text evidence="5">Monomer.</text>
</comment>
<evidence type="ECO:0000256" key="2">
    <source>
        <dbReference type="ARBA" id="ARBA00022679"/>
    </source>
</evidence>
<accession>A0AAU7EA38</accession>
<dbReference type="PANTHER" id="PTHR30307">
    <property type="entry name" value="S-ADENOSYLMETHIONINE:TRNA RIBOSYLTRANSFERASE-ISOMERASE"/>
    <property type="match status" value="1"/>
</dbReference>
<dbReference type="InterPro" id="IPR003699">
    <property type="entry name" value="QueA"/>
</dbReference>
<protein>
    <recommendedName>
        <fullName evidence="5">S-adenosylmethionine:tRNA ribosyltransferase-isomerase</fullName>
        <ecNumber evidence="5">2.4.99.17</ecNumber>
    </recommendedName>
    <alternativeName>
        <fullName evidence="5">Queuosine biosynthesis protein QueA</fullName>
    </alternativeName>
</protein>
<dbReference type="NCBIfam" id="NF001140">
    <property type="entry name" value="PRK00147.1"/>
    <property type="match status" value="1"/>
</dbReference>
<comment type="catalytic activity">
    <reaction evidence="5">
        <text>7-aminomethyl-7-carbaguanosine(34) in tRNA + S-adenosyl-L-methionine = epoxyqueuosine(34) in tRNA + adenine + L-methionine + 2 H(+)</text>
        <dbReference type="Rhea" id="RHEA:32155"/>
        <dbReference type="Rhea" id="RHEA-COMP:10342"/>
        <dbReference type="Rhea" id="RHEA-COMP:18582"/>
        <dbReference type="ChEBI" id="CHEBI:15378"/>
        <dbReference type="ChEBI" id="CHEBI:16708"/>
        <dbReference type="ChEBI" id="CHEBI:57844"/>
        <dbReference type="ChEBI" id="CHEBI:59789"/>
        <dbReference type="ChEBI" id="CHEBI:82833"/>
        <dbReference type="ChEBI" id="CHEBI:194443"/>
        <dbReference type="EC" id="2.4.99.17"/>
    </reaction>
</comment>
<comment type="subcellular location">
    <subcellularLocation>
        <location evidence="5">Cytoplasm</location>
    </subcellularLocation>
</comment>
<sequence>MNDPKDLLLSSYDYVLDKKHIATYPINPKENAKLLVYIKNEDKIMHTHFKELSSLLPPCAIVFNDTKVIKARIFGYKTSGAKIELFLHQPSVNSTFLAQIRGKVKIGEELHFDLNLKAKVLELFNDGVRRVEFWQNDHLLNTLELYQILENIGHIPLPPYIKRSDENSDISDYQSIFARNEGAVAAPTASLHFSKEMIEKLAQNHNLHYLTLHVGAGTFKSVECENLEDHKMHSEYFDIGEETAKLIQSNIPLLGVGTTVTRCVEYFARTQIQNGFCDLFLHPYNLPIRQNYLLTNFHLPKSTLIMLVAAFIGREKTMQIYQEAIKNNYRFYSYGDAMLIL</sequence>
<comment type="pathway">
    <text evidence="5">tRNA modification; tRNA-queuosine biosynthesis.</text>
</comment>
<gene>
    <name evidence="5 6" type="primary">queA</name>
    <name evidence="6" type="ORF">AAH949_04465</name>
</gene>
<dbReference type="RefSeq" id="WP_348519133.1">
    <property type="nucleotide sequence ID" value="NZ_CP155620.1"/>
</dbReference>
<dbReference type="PANTHER" id="PTHR30307:SF0">
    <property type="entry name" value="S-ADENOSYLMETHIONINE:TRNA RIBOSYLTRANSFERASE-ISOMERASE"/>
    <property type="match status" value="1"/>
</dbReference>
<proteinExistence type="inferred from homology"/>
<dbReference type="GO" id="GO:0051075">
    <property type="term" value="F:S-adenosylmethionine:tRNA ribosyltransferase-isomerase activity"/>
    <property type="evidence" value="ECO:0007669"/>
    <property type="project" value="UniProtKB-EC"/>
</dbReference>
<dbReference type="Gene3D" id="2.40.10.240">
    <property type="entry name" value="QueA-like"/>
    <property type="match status" value="1"/>
</dbReference>
<evidence type="ECO:0000256" key="3">
    <source>
        <dbReference type="ARBA" id="ARBA00022691"/>
    </source>
</evidence>